<proteinExistence type="predicted"/>
<sequence>MDYAKSQIKQRQIPRTVYYLSIELCKPSTDIAYQKINRLLKSDKDIYSNQ</sequence>
<feature type="non-terminal residue" evidence="1">
    <location>
        <position position="50"/>
    </location>
</feature>
<gene>
    <name evidence="1" type="ORF">EVA_09784</name>
</gene>
<organism evidence="1">
    <name type="scientific">gut metagenome</name>
    <dbReference type="NCBI Taxonomy" id="749906"/>
    <lineage>
        <taxon>unclassified sequences</taxon>
        <taxon>metagenomes</taxon>
        <taxon>organismal metagenomes</taxon>
    </lineage>
</organism>
<dbReference type="AlphaFoldDB" id="J9G5H8"/>
<dbReference type="EMBL" id="AMCI01002681">
    <property type="protein sequence ID" value="EJX02109.1"/>
    <property type="molecule type" value="Genomic_DNA"/>
</dbReference>
<evidence type="ECO:0000313" key="1">
    <source>
        <dbReference type="EMBL" id="EJX02109.1"/>
    </source>
</evidence>
<comment type="caution">
    <text evidence="1">The sequence shown here is derived from an EMBL/GenBank/DDBJ whole genome shotgun (WGS) entry which is preliminary data.</text>
</comment>
<protein>
    <submittedName>
        <fullName evidence="1">Uncharacterized protein</fullName>
    </submittedName>
</protein>
<name>J9G5H8_9ZZZZ</name>
<accession>J9G5H8</accession>
<reference evidence="1" key="1">
    <citation type="journal article" date="2012" name="PLoS ONE">
        <title>Gene sets for utilization of primary and secondary nutrition supplies in the distal gut of endangered iberian lynx.</title>
        <authorList>
            <person name="Alcaide M."/>
            <person name="Messina E."/>
            <person name="Richter M."/>
            <person name="Bargiela R."/>
            <person name="Peplies J."/>
            <person name="Huws S.A."/>
            <person name="Newbold C.J."/>
            <person name="Golyshin P.N."/>
            <person name="Simon M.A."/>
            <person name="Lopez G."/>
            <person name="Yakimov M.M."/>
            <person name="Ferrer M."/>
        </authorList>
    </citation>
    <scope>NUCLEOTIDE SEQUENCE</scope>
</reference>